<proteinExistence type="predicted"/>
<evidence type="ECO:0000313" key="1">
    <source>
        <dbReference type="EMBL" id="CAA9426710.1"/>
    </source>
</evidence>
<feature type="non-terminal residue" evidence="1">
    <location>
        <position position="52"/>
    </location>
</feature>
<protein>
    <submittedName>
        <fullName evidence="1">Uncharacterized protein</fullName>
    </submittedName>
</protein>
<sequence length="52" mass="5380">MPVAVLVRRSCACCVVGLIALLAVPAESRGDKITLVDGTVIYGTAISQGTQY</sequence>
<dbReference type="AlphaFoldDB" id="A0A6J4PWV0"/>
<reference evidence="1" key="1">
    <citation type="submission" date="2020-02" db="EMBL/GenBank/DDBJ databases">
        <authorList>
            <person name="Meier V. D."/>
        </authorList>
    </citation>
    <scope>NUCLEOTIDE SEQUENCE</scope>
    <source>
        <strain evidence="1">AVDCRST_MAG64</strain>
    </source>
</reference>
<gene>
    <name evidence="1" type="ORF">AVDCRST_MAG64-3220</name>
</gene>
<organism evidence="1">
    <name type="scientific">uncultured Phycisphaerae bacterium</name>
    <dbReference type="NCBI Taxonomy" id="904963"/>
    <lineage>
        <taxon>Bacteria</taxon>
        <taxon>Pseudomonadati</taxon>
        <taxon>Planctomycetota</taxon>
        <taxon>Phycisphaerae</taxon>
        <taxon>environmental samples</taxon>
    </lineage>
</organism>
<dbReference type="EMBL" id="CADCUQ010000739">
    <property type="protein sequence ID" value="CAA9426710.1"/>
    <property type="molecule type" value="Genomic_DNA"/>
</dbReference>
<name>A0A6J4PWV0_9BACT</name>
<accession>A0A6J4PWV0</accession>